<dbReference type="SUPFAM" id="SSF109604">
    <property type="entry name" value="HD-domain/PDEase-like"/>
    <property type="match status" value="1"/>
</dbReference>
<protein>
    <submittedName>
        <fullName evidence="1">Uncharacterized protein</fullName>
    </submittedName>
</protein>
<proteinExistence type="predicted"/>
<dbReference type="EMBL" id="LS483250">
    <property type="protein sequence ID" value="SQD79449.1"/>
    <property type="molecule type" value="Genomic_DNA"/>
</dbReference>
<gene>
    <name evidence="1" type="ORF">MORIYA_2991</name>
</gene>
<sequence>MVRLGGLQIKSIVQTIVMQHITEIKPIYFKLFGLHLWQHSLTTALWAKKLAKSRGRILT</sequence>
<name>A0A330LS14_9GAMM</name>
<keyword evidence="2" id="KW-1185">Reference proteome</keyword>
<evidence type="ECO:0000313" key="1">
    <source>
        <dbReference type="EMBL" id="SQD79449.1"/>
    </source>
</evidence>
<organism evidence="1 2">
    <name type="scientific">Moritella yayanosii</name>
    <dbReference type="NCBI Taxonomy" id="69539"/>
    <lineage>
        <taxon>Bacteria</taxon>
        <taxon>Pseudomonadati</taxon>
        <taxon>Pseudomonadota</taxon>
        <taxon>Gammaproteobacteria</taxon>
        <taxon>Alteromonadales</taxon>
        <taxon>Moritellaceae</taxon>
        <taxon>Moritella</taxon>
    </lineage>
</organism>
<dbReference type="Proteomes" id="UP000250163">
    <property type="component" value="Chromosome MORIYA"/>
</dbReference>
<accession>A0A330LS14</accession>
<reference evidence="2" key="1">
    <citation type="submission" date="2018-05" db="EMBL/GenBank/DDBJ databases">
        <authorList>
            <person name="Cea G.-C."/>
            <person name="William W."/>
        </authorList>
    </citation>
    <scope>NUCLEOTIDE SEQUENCE [LARGE SCALE GENOMIC DNA]</scope>
    <source>
        <strain evidence="2">DB21MT 5</strain>
    </source>
</reference>
<dbReference type="AlphaFoldDB" id="A0A330LS14"/>
<evidence type="ECO:0000313" key="2">
    <source>
        <dbReference type="Proteomes" id="UP000250163"/>
    </source>
</evidence>
<dbReference type="KEGG" id="mya:MORIYA_2991"/>
<dbReference type="Gene3D" id="1.10.3210.10">
    <property type="entry name" value="Hypothetical protein af1432"/>
    <property type="match status" value="1"/>
</dbReference>